<dbReference type="Pfam" id="PF00672">
    <property type="entry name" value="HAMP"/>
    <property type="match status" value="1"/>
</dbReference>
<dbReference type="Gene3D" id="1.10.287.950">
    <property type="entry name" value="Methyl-accepting chemotaxis protein"/>
    <property type="match status" value="1"/>
</dbReference>
<dbReference type="GO" id="GO:0006935">
    <property type="term" value="P:chemotaxis"/>
    <property type="evidence" value="ECO:0007669"/>
    <property type="project" value="UniProtKB-KW"/>
</dbReference>
<keyword evidence="5" id="KW-0175">Coiled coil</keyword>
<evidence type="ECO:0000256" key="6">
    <source>
        <dbReference type="SAM" id="MobiDB-lite"/>
    </source>
</evidence>
<feature type="transmembrane region" description="Helical" evidence="7">
    <location>
        <begin position="188"/>
        <end position="209"/>
    </location>
</feature>
<evidence type="ECO:0000259" key="8">
    <source>
        <dbReference type="PROSITE" id="PS50111"/>
    </source>
</evidence>
<keyword evidence="7" id="KW-0472">Membrane</keyword>
<keyword evidence="4" id="KW-0807">Transducer</keyword>
<comment type="subcellular location">
    <subcellularLocation>
        <location evidence="1">Membrane</location>
    </subcellularLocation>
</comment>
<dbReference type="EMBL" id="AAEW02000004">
    <property type="protein sequence ID" value="EAT16612.1"/>
    <property type="molecule type" value="Genomic_DNA"/>
</dbReference>
<keyword evidence="7" id="KW-1133">Transmembrane helix</keyword>
<accession>Q1K227</accession>
<dbReference type="PANTHER" id="PTHR43531:SF11">
    <property type="entry name" value="METHYL-ACCEPTING CHEMOTAXIS PROTEIN 3"/>
    <property type="match status" value="1"/>
</dbReference>
<proteinExistence type="inferred from homology"/>
<dbReference type="PROSITE" id="PS50111">
    <property type="entry name" value="CHEMOTAXIS_TRANSDUC_2"/>
    <property type="match status" value="1"/>
</dbReference>
<dbReference type="GO" id="GO:0007165">
    <property type="term" value="P:signal transduction"/>
    <property type="evidence" value="ECO:0007669"/>
    <property type="project" value="UniProtKB-KW"/>
</dbReference>
<dbReference type="GO" id="GO:0004888">
    <property type="term" value="F:transmembrane signaling receptor activity"/>
    <property type="evidence" value="ECO:0007669"/>
    <property type="project" value="InterPro"/>
</dbReference>
<organism evidence="10 11">
    <name type="scientific">Desulfuromonas acetoxidans (strain DSM 684 / 11070)</name>
    <dbReference type="NCBI Taxonomy" id="281689"/>
    <lineage>
        <taxon>Bacteria</taxon>
        <taxon>Pseudomonadati</taxon>
        <taxon>Thermodesulfobacteriota</taxon>
        <taxon>Desulfuromonadia</taxon>
        <taxon>Desulfuromonadales</taxon>
        <taxon>Desulfuromonadaceae</taxon>
        <taxon>Desulfuromonas</taxon>
    </lineage>
</organism>
<reference evidence="10" key="1">
    <citation type="submission" date="2006-05" db="EMBL/GenBank/DDBJ databases">
        <title>Annotation of the draft genome assembly of Desulfuromonas acetoxidans DSM 684.</title>
        <authorList>
            <consortium name="US DOE Joint Genome Institute (JGI-ORNL)"/>
            <person name="Larimer F."/>
            <person name="Land M."/>
            <person name="Hauser L."/>
        </authorList>
    </citation>
    <scope>NUCLEOTIDE SEQUENCE [LARGE SCALE GENOMIC DNA]</scope>
    <source>
        <strain evidence="10">DSM 684</strain>
    </source>
</reference>
<dbReference type="CDD" id="cd06225">
    <property type="entry name" value="HAMP"/>
    <property type="match status" value="1"/>
</dbReference>
<keyword evidence="2" id="KW-0145">Chemotaxis</keyword>
<feature type="domain" description="HAMP" evidence="9">
    <location>
        <begin position="210"/>
        <end position="262"/>
    </location>
</feature>
<evidence type="ECO:0000259" key="9">
    <source>
        <dbReference type="PROSITE" id="PS50885"/>
    </source>
</evidence>
<dbReference type="InterPro" id="IPR004089">
    <property type="entry name" value="MCPsignal_dom"/>
</dbReference>
<evidence type="ECO:0000256" key="2">
    <source>
        <dbReference type="ARBA" id="ARBA00022500"/>
    </source>
</evidence>
<dbReference type="GO" id="GO:0005886">
    <property type="term" value="C:plasma membrane"/>
    <property type="evidence" value="ECO:0007669"/>
    <property type="project" value="TreeGrafter"/>
</dbReference>
<dbReference type="InterPro" id="IPR003660">
    <property type="entry name" value="HAMP_dom"/>
</dbReference>
<dbReference type="Pfam" id="PF00015">
    <property type="entry name" value="MCPsignal"/>
    <property type="match status" value="1"/>
</dbReference>
<sequence>MRWTVKNKMTAMGILVFFGLLFMATMSYRTNVFSAVSADQLEVRTEQLELLNDFNEQLLILNLAAMDAIVDKADRRVASDVLGEINTSSTFLQGHLNELLAIADHPDEQPLVKQIQRDISALTPLVAEQLVQAIAAGADDTVFARLDDQIDAGLGSVSTDLGQLIAAVKEESAEATVALHGRLDSANVLLFCVAAVILIILAPAGFLFARSIIRPLGQSVSMLAELEAGHLERRLNVNSRDELGDMARAMDAFADSLQQDVVASLNLLAQGDLRFEVVPRDSHDALRGSVKKVAEDLQRLLEQIQQACEQIATGAGEVSDSSQALSQGATESASSVEEISASMNEMASQTKHNAENAGQANTLSIDAHQAAQQGSEQMAQMVAAMADINDSGQSISRIIKVIDEIAFQTNLLALNAAVEAARAGQHGKGFAVVAEEVRNLAARSAKAANETSELIESSVKKATNGVEIADVTSAKLDAIVQGVIKVSDLIGEISVASTEQAQGIAQVNQGLGQIDQVTQQNTASAEQGAAASEELSSQAEQLRQMVARFKLKENTRATLRGAPAVQTTAAMSKRSDRGSVATMSLHISPNDKEISGY</sequence>
<evidence type="ECO:0000313" key="11">
    <source>
        <dbReference type="Proteomes" id="UP000005695"/>
    </source>
</evidence>
<evidence type="ECO:0000256" key="5">
    <source>
        <dbReference type="SAM" id="Coils"/>
    </source>
</evidence>
<evidence type="ECO:0000256" key="1">
    <source>
        <dbReference type="ARBA" id="ARBA00004370"/>
    </source>
</evidence>
<name>Q1K227_DESA6</name>
<feature type="region of interest" description="Disordered" evidence="6">
    <location>
        <begin position="564"/>
        <end position="597"/>
    </location>
</feature>
<dbReference type="PROSITE" id="PS50885">
    <property type="entry name" value="HAMP"/>
    <property type="match status" value="1"/>
</dbReference>
<evidence type="ECO:0000256" key="4">
    <source>
        <dbReference type="PROSITE-ProRule" id="PRU00284"/>
    </source>
</evidence>
<keyword evidence="7" id="KW-0812">Transmembrane</keyword>
<evidence type="ECO:0000256" key="7">
    <source>
        <dbReference type="SAM" id="Phobius"/>
    </source>
</evidence>
<dbReference type="Gene3D" id="6.10.340.10">
    <property type="match status" value="1"/>
</dbReference>
<dbReference type="PANTHER" id="PTHR43531">
    <property type="entry name" value="PROTEIN ICFG"/>
    <property type="match status" value="1"/>
</dbReference>
<evidence type="ECO:0000313" key="10">
    <source>
        <dbReference type="EMBL" id="EAT16612.1"/>
    </source>
</evidence>
<evidence type="ECO:0000256" key="3">
    <source>
        <dbReference type="ARBA" id="ARBA00029447"/>
    </source>
</evidence>
<dbReference type="Proteomes" id="UP000005695">
    <property type="component" value="Unassembled WGS sequence"/>
</dbReference>
<protein>
    <submittedName>
        <fullName evidence="10">Methyl-accepting chemotaxis sensory transducer</fullName>
    </submittedName>
</protein>
<reference evidence="10" key="2">
    <citation type="submission" date="2006-05" db="EMBL/GenBank/DDBJ databases">
        <title>Sequencing of the draft genome and assembly of Desulfuromonas acetoxidans DSM 684.</title>
        <authorList>
            <consortium name="US DOE Joint Genome Institute (JGI-PGF)"/>
            <person name="Copeland A."/>
            <person name="Lucas S."/>
            <person name="Lapidus A."/>
            <person name="Barry K."/>
            <person name="Detter J.C."/>
            <person name="Glavina del Rio T."/>
            <person name="Hammon N."/>
            <person name="Israni S."/>
            <person name="Dalin E."/>
            <person name="Tice H."/>
            <person name="Bruce D."/>
            <person name="Pitluck S."/>
            <person name="Richardson P."/>
        </authorList>
    </citation>
    <scope>NUCLEOTIDE SEQUENCE [LARGE SCALE GENOMIC DNA]</scope>
    <source>
        <strain evidence="10">DSM 684</strain>
    </source>
</reference>
<feature type="domain" description="Methyl-accepting transducer" evidence="8">
    <location>
        <begin position="307"/>
        <end position="536"/>
    </location>
</feature>
<dbReference type="InterPro" id="IPR051310">
    <property type="entry name" value="MCP_chemotaxis"/>
</dbReference>
<dbReference type="CDD" id="cd11386">
    <property type="entry name" value="MCP_signal"/>
    <property type="match status" value="1"/>
</dbReference>
<dbReference type="PRINTS" id="PR00260">
    <property type="entry name" value="CHEMTRNSDUCR"/>
</dbReference>
<dbReference type="SMART" id="SM00304">
    <property type="entry name" value="HAMP"/>
    <property type="match status" value="2"/>
</dbReference>
<dbReference type="InterPro" id="IPR004090">
    <property type="entry name" value="Chemotax_Me-accpt_rcpt"/>
</dbReference>
<keyword evidence="11" id="KW-1185">Reference proteome</keyword>
<feature type="coiled-coil region" evidence="5">
    <location>
        <begin position="283"/>
        <end position="310"/>
    </location>
</feature>
<comment type="caution">
    <text evidence="10">The sequence shown here is derived from an EMBL/GenBank/DDBJ whole genome shotgun (WGS) entry which is preliminary data.</text>
</comment>
<gene>
    <name evidence="10" type="ORF">Dace_2707</name>
</gene>
<dbReference type="SMART" id="SM00283">
    <property type="entry name" value="MA"/>
    <property type="match status" value="1"/>
</dbReference>
<dbReference type="AlphaFoldDB" id="Q1K227"/>
<dbReference type="SUPFAM" id="SSF58104">
    <property type="entry name" value="Methyl-accepting chemotaxis protein (MCP) signaling domain"/>
    <property type="match status" value="1"/>
</dbReference>
<comment type="similarity">
    <text evidence="3">Belongs to the methyl-accepting chemotaxis (MCP) protein family.</text>
</comment>
<dbReference type="FunFam" id="1.10.287.950:FF:000001">
    <property type="entry name" value="Methyl-accepting chemotaxis sensory transducer"/>
    <property type="match status" value="1"/>
</dbReference>